<name>A0A1Z4JAZ1_LEPBY</name>
<organism evidence="1 2">
    <name type="scientific">Leptolyngbya boryana NIES-2135</name>
    <dbReference type="NCBI Taxonomy" id="1973484"/>
    <lineage>
        <taxon>Bacteria</taxon>
        <taxon>Bacillati</taxon>
        <taxon>Cyanobacteriota</taxon>
        <taxon>Cyanophyceae</taxon>
        <taxon>Leptolyngbyales</taxon>
        <taxon>Leptolyngbyaceae</taxon>
        <taxon>Leptolyngbya group</taxon>
        <taxon>Leptolyngbya</taxon>
    </lineage>
</organism>
<proteinExistence type="predicted"/>
<dbReference type="EMBL" id="AP018203">
    <property type="protein sequence ID" value="BAY53955.1"/>
    <property type="molecule type" value="Genomic_DNA"/>
</dbReference>
<reference evidence="1 2" key="1">
    <citation type="submission" date="2017-06" db="EMBL/GenBank/DDBJ databases">
        <title>Genome sequencing of cyanobaciteial culture collection at National Institute for Environmental Studies (NIES).</title>
        <authorList>
            <person name="Hirose Y."/>
            <person name="Shimura Y."/>
            <person name="Fujisawa T."/>
            <person name="Nakamura Y."/>
            <person name="Kawachi M."/>
        </authorList>
    </citation>
    <scope>NUCLEOTIDE SEQUENCE [LARGE SCALE GENOMIC DNA]</scope>
    <source>
        <strain evidence="1 2">NIES-2135</strain>
    </source>
</reference>
<protein>
    <submittedName>
        <fullName evidence="1">Uncharacterized protein</fullName>
    </submittedName>
</protein>
<dbReference type="Proteomes" id="UP000217895">
    <property type="component" value="Chromosome"/>
</dbReference>
<dbReference type="AlphaFoldDB" id="A0A1Z4JAZ1"/>
<evidence type="ECO:0000313" key="2">
    <source>
        <dbReference type="Proteomes" id="UP000217895"/>
    </source>
</evidence>
<evidence type="ECO:0000313" key="1">
    <source>
        <dbReference type="EMBL" id="BAY53955.1"/>
    </source>
</evidence>
<keyword evidence="2" id="KW-1185">Reference proteome</keyword>
<sequence>MNKILSRLQQSPRVISATILVSLLLLFSFPSLAQISPQVIPRIEVIESSEGIPPAYRLVISQPQDIVYAFCPTDFEPELSYLRNVKAIQCKRSPT</sequence>
<accession>A0A1Z4JAZ1</accession>
<gene>
    <name evidence="1" type="ORF">NIES2135_07680</name>
</gene>